<dbReference type="Proteomes" id="UP001319874">
    <property type="component" value="Chromosome 4"/>
</dbReference>
<dbReference type="CDD" id="cd08422">
    <property type="entry name" value="PBP2_CrgA_like"/>
    <property type="match status" value="1"/>
</dbReference>
<dbReference type="Pfam" id="PF00126">
    <property type="entry name" value="HTH_1"/>
    <property type="match status" value="1"/>
</dbReference>
<reference evidence="6 7" key="1">
    <citation type="journal article" date="2022" name="Front. Microbiol.">
        <title>Identification and characterization of a novel class of self-sufficient cytochrome P450 hydroxylase involved in cyclohexanecarboxylate degradation in Paraburkholderia terrae strain KU-64.</title>
        <authorList>
            <person name="Yamamoto T."/>
            <person name="Hasegawa Y."/>
            <person name="Iwaki H."/>
        </authorList>
    </citation>
    <scope>NUCLEOTIDE SEQUENCE [LARGE SCALE GENOMIC DNA]</scope>
    <source>
        <strain evidence="6 7">KU-64</strain>
    </source>
</reference>
<evidence type="ECO:0000256" key="2">
    <source>
        <dbReference type="ARBA" id="ARBA00023015"/>
    </source>
</evidence>
<dbReference type="SUPFAM" id="SSF53850">
    <property type="entry name" value="Periplasmic binding protein-like II"/>
    <property type="match status" value="1"/>
</dbReference>
<dbReference type="SUPFAM" id="SSF46785">
    <property type="entry name" value="Winged helix' DNA-binding domain"/>
    <property type="match status" value="1"/>
</dbReference>
<evidence type="ECO:0000313" key="6">
    <source>
        <dbReference type="EMBL" id="BCZ84743.1"/>
    </source>
</evidence>
<keyword evidence="2" id="KW-0805">Transcription regulation</keyword>
<dbReference type="InterPro" id="IPR036390">
    <property type="entry name" value="WH_DNA-bd_sf"/>
</dbReference>
<gene>
    <name evidence="6" type="ORF">PTKU64_84180</name>
</gene>
<dbReference type="InterPro" id="IPR058163">
    <property type="entry name" value="LysR-type_TF_proteobact-type"/>
</dbReference>
<evidence type="ECO:0000259" key="5">
    <source>
        <dbReference type="PROSITE" id="PS50931"/>
    </source>
</evidence>
<accession>A0ABM7U0Q0</accession>
<comment type="similarity">
    <text evidence="1">Belongs to the LysR transcriptional regulatory family.</text>
</comment>
<proteinExistence type="inferred from homology"/>
<evidence type="ECO:0000256" key="1">
    <source>
        <dbReference type="ARBA" id="ARBA00009437"/>
    </source>
</evidence>
<dbReference type="InterPro" id="IPR036388">
    <property type="entry name" value="WH-like_DNA-bd_sf"/>
</dbReference>
<dbReference type="PANTHER" id="PTHR30537:SF5">
    <property type="entry name" value="HTH-TYPE TRANSCRIPTIONAL ACTIVATOR TTDR-RELATED"/>
    <property type="match status" value="1"/>
</dbReference>
<protein>
    <submittedName>
        <fullName evidence="6">Transcriptional regulator</fullName>
    </submittedName>
</protein>
<dbReference type="Gene3D" id="3.40.190.290">
    <property type="match status" value="1"/>
</dbReference>
<dbReference type="PANTHER" id="PTHR30537">
    <property type="entry name" value="HTH-TYPE TRANSCRIPTIONAL REGULATOR"/>
    <property type="match status" value="1"/>
</dbReference>
<sequence length="308" mass="34584">MVERMDRMASLTAFVRVVESGGFTAAARRLDLSITTVSNHVQALEDSLGVRLLNRTTRRVSLTEIGREYYERCSQILLDLAEADEITSALQVTPRGRLHLRCHHSLDQFIAPVATRYLGNYPEVSLDFQTDAVIDPAREGFDLSIMPASPPDSTLIRRTLAKWHHLLCCAPTYLEAHSTPRNPADLLDHNCLLYAHSIFRNEFHFVDPGGNPMSVRVSGNLITASLTVIRAAATAGLGLWLCPPFLVSDLLASGALMPLLPDYPTQELEIVALYPHRRQLSTKVRLLLDMLVERFNDEQRWLEGLPYR</sequence>
<organism evidence="6 7">
    <name type="scientific">Paraburkholderia terrae</name>
    <dbReference type="NCBI Taxonomy" id="311230"/>
    <lineage>
        <taxon>Bacteria</taxon>
        <taxon>Pseudomonadati</taxon>
        <taxon>Pseudomonadota</taxon>
        <taxon>Betaproteobacteria</taxon>
        <taxon>Burkholderiales</taxon>
        <taxon>Burkholderiaceae</taxon>
        <taxon>Paraburkholderia</taxon>
    </lineage>
</organism>
<dbReference type="InterPro" id="IPR000847">
    <property type="entry name" value="LysR_HTH_N"/>
</dbReference>
<evidence type="ECO:0000256" key="3">
    <source>
        <dbReference type="ARBA" id="ARBA00023125"/>
    </source>
</evidence>
<feature type="domain" description="HTH lysR-type" evidence="5">
    <location>
        <begin position="6"/>
        <end position="63"/>
    </location>
</feature>
<keyword evidence="7" id="KW-1185">Reference proteome</keyword>
<dbReference type="Pfam" id="PF03466">
    <property type="entry name" value="LysR_substrate"/>
    <property type="match status" value="1"/>
</dbReference>
<dbReference type="Gene3D" id="1.10.10.10">
    <property type="entry name" value="Winged helix-like DNA-binding domain superfamily/Winged helix DNA-binding domain"/>
    <property type="match status" value="1"/>
</dbReference>
<dbReference type="EMBL" id="AP024958">
    <property type="protein sequence ID" value="BCZ84743.1"/>
    <property type="molecule type" value="Genomic_DNA"/>
</dbReference>
<evidence type="ECO:0000256" key="4">
    <source>
        <dbReference type="ARBA" id="ARBA00023163"/>
    </source>
</evidence>
<keyword evidence="3" id="KW-0238">DNA-binding</keyword>
<name>A0ABM7U0Q0_9BURK</name>
<evidence type="ECO:0000313" key="7">
    <source>
        <dbReference type="Proteomes" id="UP001319874"/>
    </source>
</evidence>
<dbReference type="InterPro" id="IPR005119">
    <property type="entry name" value="LysR_subst-bd"/>
</dbReference>
<keyword evidence="4" id="KW-0804">Transcription</keyword>
<dbReference type="PROSITE" id="PS50931">
    <property type="entry name" value="HTH_LYSR"/>
    <property type="match status" value="1"/>
</dbReference>